<dbReference type="Proteomes" id="UP000747110">
    <property type="component" value="Unassembled WGS sequence"/>
</dbReference>
<dbReference type="GO" id="GO:0005524">
    <property type="term" value="F:ATP binding"/>
    <property type="evidence" value="ECO:0007669"/>
    <property type="project" value="InterPro"/>
</dbReference>
<dbReference type="Gene3D" id="3.30.200.20">
    <property type="entry name" value="Phosphorylase Kinase, domain 1"/>
    <property type="match status" value="1"/>
</dbReference>
<dbReference type="GO" id="GO:0004674">
    <property type="term" value="F:protein serine/threonine kinase activity"/>
    <property type="evidence" value="ECO:0007669"/>
    <property type="project" value="TreeGrafter"/>
</dbReference>
<dbReference type="PANTHER" id="PTHR44329">
    <property type="entry name" value="SERINE/THREONINE-PROTEIN KINASE TNNI3K-RELATED"/>
    <property type="match status" value="1"/>
</dbReference>
<feature type="compositionally biased region" description="Basic and acidic residues" evidence="1">
    <location>
        <begin position="274"/>
        <end position="284"/>
    </location>
</feature>
<name>A0A8J4CS20_9CHLO</name>
<accession>A0A8J4CS20</accession>
<dbReference type="InterPro" id="IPR000719">
    <property type="entry name" value="Prot_kinase_dom"/>
</dbReference>
<dbReference type="PROSITE" id="PS50011">
    <property type="entry name" value="PROTEIN_KINASE_DOM"/>
    <property type="match status" value="1"/>
</dbReference>
<evidence type="ECO:0000256" key="1">
    <source>
        <dbReference type="SAM" id="MobiDB-lite"/>
    </source>
</evidence>
<keyword evidence="5" id="KW-1185">Reference proteome</keyword>
<evidence type="ECO:0000313" key="4">
    <source>
        <dbReference type="EMBL" id="GIM09468.1"/>
    </source>
</evidence>
<feature type="compositionally biased region" description="Low complexity" evidence="1">
    <location>
        <begin position="322"/>
        <end position="335"/>
    </location>
</feature>
<protein>
    <recommendedName>
        <fullName evidence="2">Protein kinase domain-containing protein</fullName>
    </recommendedName>
</protein>
<feature type="region of interest" description="Disordered" evidence="1">
    <location>
        <begin position="272"/>
        <end position="295"/>
    </location>
</feature>
<evidence type="ECO:0000313" key="5">
    <source>
        <dbReference type="Proteomes" id="UP000747110"/>
    </source>
</evidence>
<dbReference type="SMART" id="SM00220">
    <property type="entry name" value="S_TKc"/>
    <property type="match status" value="1"/>
</dbReference>
<dbReference type="EMBL" id="BNCQ01000031">
    <property type="protein sequence ID" value="GIM09468.1"/>
    <property type="molecule type" value="Genomic_DNA"/>
</dbReference>
<dbReference type="InterPro" id="IPR001245">
    <property type="entry name" value="Ser-Thr/Tyr_kinase_cat_dom"/>
</dbReference>
<dbReference type="InterPro" id="IPR008271">
    <property type="entry name" value="Ser/Thr_kinase_AS"/>
</dbReference>
<dbReference type="EMBL" id="BNCP01000033">
    <property type="protein sequence ID" value="GIL85575.1"/>
    <property type="molecule type" value="Genomic_DNA"/>
</dbReference>
<dbReference type="Pfam" id="PF07714">
    <property type="entry name" value="PK_Tyr_Ser-Thr"/>
    <property type="match status" value="1"/>
</dbReference>
<feature type="domain" description="Protein kinase" evidence="2">
    <location>
        <begin position="393"/>
        <end position="704"/>
    </location>
</feature>
<feature type="compositionally biased region" description="Polar residues" evidence="1">
    <location>
        <begin position="413"/>
        <end position="423"/>
    </location>
</feature>
<comment type="caution">
    <text evidence="3">The sequence shown here is derived from an EMBL/GenBank/DDBJ whole genome shotgun (WGS) entry which is preliminary data.</text>
</comment>
<evidence type="ECO:0000313" key="3">
    <source>
        <dbReference type="EMBL" id="GIL85575.1"/>
    </source>
</evidence>
<dbReference type="SUPFAM" id="SSF56112">
    <property type="entry name" value="Protein kinase-like (PK-like)"/>
    <property type="match status" value="1"/>
</dbReference>
<feature type="region of interest" description="Disordered" evidence="1">
    <location>
        <begin position="409"/>
        <end position="436"/>
    </location>
</feature>
<sequence>MHVFEACFGFCLCASPVEVRQLDAPPVTRASSLAGDECGTKLSEEDTKILQDVIPLPPSFPPVANGTAVELRQVEDEENGFEQKMTVTVMDTPFIGPAPQPASLCSLRPEVRPELASLLISAKSLSKISFHSPSLQLSALESTASLGSGTIALISDVRVSIGGERQASDCGPIAVKLSTLEQLLASVTEPLWVGQGAQGAVLKAQWRSGDCTVAVKWLVSDGGDLPAAYMEALLAKILAHPFLVQTFEYGMCKLDGSFDQLLQQYQQQQQQQARQEEKQQRQHEAQQPPETLPQATNQPLYQYALDCMGKPLCHGEQEEPAQEQQQVQQQQQQQQNPKEGQSEAGGGDSSPGPLPYLPSPIVLNPVQHPARSASAAGAISPSSCYGVRGECCICAVSCSGSNTNGSVPVAEYPTTQSRETAQAPTAEELGASPRGLSTQRTWVGAAPSPFEVLAACRDSFDGSGTAIGLRSVDCVGVLKQLGAARGKYVVQIVSEWCDEGTLYAAIRRGVFKAQPPGPGVPGRSRTWALRALLRTAREVAMGMCHLHSLGIIHGDLKPGNVLLKSSRVDSRGFVAKVADFGLSRLCNQREEFVTTANWGTVPYMAGEYLDNRLYKSSDVYSFGVLLWQMYTGKAPFAEHMEAQVAVGVMMGNLQLEWPTNMPPPLLQLGQACCRHEPDQRPTFKEVVVTLMGIEAQVRDAHARAKMAIRRIDANVSSVSRPVHGSSGGLTLPLAHAMSHPQPHGPSSGALGDAAAAATLTGPPARHPLYPSQPLHQSHHHHQIQPNHFHYQFQHQPVAMQLQHHLLLQQQQKQCVAHPVVTCGSSNTIPTCDSGPGAPPSPFVSNVGADVMGVVSTTAPAAIPSQPTMQVLPQASTLAAAAPPQPTPFLLPHQQPPPALLAQTSQLPPNLPSGRFVPTSTSRLHIRTSFADIPQASPAGGECADYGFDVSSVAQDTNSLPPTLSDTLSVHTAMAPPKLPAATGVVTIPSFTCSSVTESPPVPFALSPMSPAGGLAWAACFSPTAVPGNERNSSLVSPTAAEISPIHARSLGPTIVAHDAAPPEAARQSVDFPVDGTKMPVVEFTSVFGDALDSLGSSALLGSTTRARLPQAGSALAVALETCPPQQQLQQQPPVPGGPLALVQPMACGLPCRPPQTNSSPVAICGCASTESSEPCARATVHGISVAAAAAPQLQLLPDIQQHASLPVPLPNADGNGGNGVHQGTPTSLSAFMAVPRGNCYSANVPRLEEHPPQVLHQPRAQQGGQSAYCSSLTPPAYAVGAAAGGNGDSGGVGAGWMTSSCISSAGLHGLVQQQQQQQPQSAGIPRGVLRGGRVVASTLCGVSGASLPAASGVLHRRPRCAFGLASGAGAAASRRGSGAGPMPHLHGFNAGFPAAGPLLDDLPSPGLASMMLIPLAPLHESVEGPGMGAEA</sequence>
<proteinExistence type="predicted"/>
<feature type="region of interest" description="Disordered" evidence="1">
    <location>
        <begin position="314"/>
        <end position="363"/>
    </location>
</feature>
<reference evidence="3" key="1">
    <citation type="journal article" date="2021" name="Proc. Natl. Acad. Sci. U.S.A.">
        <title>Three genomes in the algal genus Volvox reveal the fate of a haploid sex-determining region after a transition to homothallism.</title>
        <authorList>
            <person name="Yamamoto K."/>
            <person name="Hamaji T."/>
            <person name="Kawai-Toyooka H."/>
            <person name="Matsuzaki R."/>
            <person name="Takahashi F."/>
            <person name="Nishimura Y."/>
            <person name="Kawachi M."/>
            <person name="Noguchi H."/>
            <person name="Minakuchi Y."/>
            <person name="Umen J.G."/>
            <person name="Toyoda A."/>
            <person name="Nozaki H."/>
        </authorList>
    </citation>
    <scope>NUCLEOTIDE SEQUENCE</scope>
    <source>
        <strain evidence="4">NIES-3785</strain>
        <strain evidence="3">NIES-3786</strain>
    </source>
</reference>
<dbReference type="OrthoDB" id="549490at2759"/>
<organism evidence="3 5">
    <name type="scientific">Volvox reticuliferus</name>
    <dbReference type="NCBI Taxonomy" id="1737510"/>
    <lineage>
        <taxon>Eukaryota</taxon>
        <taxon>Viridiplantae</taxon>
        <taxon>Chlorophyta</taxon>
        <taxon>core chlorophytes</taxon>
        <taxon>Chlorophyceae</taxon>
        <taxon>CS clade</taxon>
        <taxon>Chlamydomonadales</taxon>
        <taxon>Volvocaceae</taxon>
        <taxon>Volvox</taxon>
    </lineage>
</organism>
<dbReference type="InterPro" id="IPR011009">
    <property type="entry name" value="Kinase-like_dom_sf"/>
</dbReference>
<dbReference type="PROSITE" id="PS00108">
    <property type="entry name" value="PROTEIN_KINASE_ST"/>
    <property type="match status" value="1"/>
</dbReference>
<dbReference type="InterPro" id="IPR051681">
    <property type="entry name" value="Ser/Thr_Kinases-Pseudokinases"/>
</dbReference>
<evidence type="ECO:0000259" key="2">
    <source>
        <dbReference type="PROSITE" id="PS50011"/>
    </source>
</evidence>
<dbReference type="PANTHER" id="PTHR44329:SF261">
    <property type="entry name" value="ZINC FINGER CONTAINING PROTEIN KINASE-RELATED"/>
    <property type="match status" value="1"/>
</dbReference>
<gene>
    <name evidence="3" type="ORF">Vretifemale_14071</name>
    <name evidence="4" type="ORF">Vretimale_13318</name>
</gene>
<dbReference type="Proteomes" id="UP000722791">
    <property type="component" value="Unassembled WGS sequence"/>
</dbReference>
<dbReference type="Gene3D" id="1.10.510.10">
    <property type="entry name" value="Transferase(Phosphotransferase) domain 1"/>
    <property type="match status" value="1"/>
</dbReference>